<proteinExistence type="inferred from homology"/>
<protein>
    <submittedName>
        <fullName evidence="9">Amino acid carrier protein</fullName>
    </submittedName>
</protein>
<dbReference type="PANTHER" id="PTHR30330:SF1">
    <property type="entry name" value="AMINO-ACID CARRIER PROTEIN ALST"/>
    <property type="match status" value="1"/>
</dbReference>
<evidence type="ECO:0000256" key="2">
    <source>
        <dbReference type="ARBA" id="ARBA00009261"/>
    </source>
</evidence>
<dbReference type="PROSITE" id="PS50283">
    <property type="entry name" value="NA_SOLUT_SYMP_3"/>
    <property type="match status" value="1"/>
</dbReference>
<dbReference type="InterPro" id="IPR001734">
    <property type="entry name" value="Na/solute_symporter"/>
</dbReference>
<dbReference type="EMBL" id="WKPO01000041">
    <property type="protein sequence ID" value="MSB50738.1"/>
    <property type="molecule type" value="Genomic_DNA"/>
</dbReference>
<feature type="transmembrane region" description="Helical" evidence="8">
    <location>
        <begin position="475"/>
        <end position="499"/>
    </location>
</feature>
<sequence>MTCLRRREESVPAPHGPNQDLIVWATHRPVQAKYLDPRKRKRGGNDVNDVFTAVNNLFAVAVDISNFLWNFPTQFAWFSSIPVIGQFTLPVFLLVGIGVYFSIRTRFVQLRFFTRGVKVLFKKKAEEHTGISPMASFMLSTAMRVGAGNIVGVTGAISTGGPGALFWMWVAAFFGMATSFIESTLSQLFKEKEGNEYVGGLTHYAQRIFGNLRIVGIVIAVLFFIYRLDSVPVHTFHLFTAAASMATSITGEVYSTQSPLYYALAVVIVVSLGFILFGGMSRVTKVTDKMVPVMAVGYLVLVMILVVCNVTSIPAFFASVIGGAFKPDAIFGGMFGIALIQGIKRGLLSNEAGMGTATMAAAVADNDHPVEQGFIQVFSVFIDTIIISTLTGFVVCMAALWADPSVDWATLSNVKIDIFLQSIEKLMPGNTFLDNIAVLFASLAYGLFGFTTLLGGIVFCEISATKITGNPKIRYVVRFLGAFVFCPIGCITVISGLQLDNLWGISDLNNVVFVFINVITIFVGAKYAFAALKDYVQTEGAPFTEDRIGLSGTVWTKDRK</sequence>
<dbReference type="Pfam" id="PF01235">
    <property type="entry name" value="Na_Ala_symp"/>
    <property type="match status" value="1"/>
</dbReference>
<feature type="transmembrane region" description="Helical" evidence="8">
    <location>
        <begin position="329"/>
        <end position="347"/>
    </location>
</feature>
<comment type="caution">
    <text evidence="9">The sequence shown here is derived from an EMBL/GenBank/DDBJ whole genome shotgun (WGS) entry which is preliminary data.</text>
</comment>
<dbReference type="GO" id="GO:0005886">
    <property type="term" value="C:plasma membrane"/>
    <property type="evidence" value="ECO:0007669"/>
    <property type="project" value="UniProtKB-SubCell"/>
</dbReference>
<keyword evidence="3 8" id="KW-0813">Transport</keyword>
<feature type="transmembrane region" description="Helical" evidence="8">
    <location>
        <begin position="210"/>
        <end position="228"/>
    </location>
</feature>
<feature type="transmembrane region" description="Helical" evidence="8">
    <location>
        <begin position="260"/>
        <end position="279"/>
    </location>
</feature>
<dbReference type="PROSITE" id="PS00873">
    <property type="entry name" value="NA_ALANINE_SYMP"/>
    <property type="match status" value="1"/>
</dbReference>
<organism evidence="9 10">
    <name type="scientific">Flavonifractor plautii</name>
    <name type="common">Fusobacterium plautii</name>
    <dbReference type="NCBI Taxonomy" id="292800"/>
    <lineage>
        <taxon>Bacteria</taxon>
        <taxon>Bacillati</taxon>
        <taxon>Bacillota</taxon>
        <taxon>Clostridia</taxon>
        <taxon>Eubacteriales</taxon>
        <taxon>Oscillospiraceae</taxon>
        <taxon>Flavonifractor</taxon>
    </lineage>
</organism>
<feature type="transmembrane region" description="Helical" evidence="8">
    <location>
        <begin position="75"/>
        <end position="101"/>
    </location>
</feature>
<feature type="transmembrane region" description="Helical" evidence="8">
    <location>
        <begin position="511"/>
        <end position="529"/>
    </location>
</feature>
<keyword evidence="8" id="KW-0769">Symport</keyword>
<dbReference type="PRINTS" id="PR00175">
    <property type="entry name" value="NAALASMPORT"/>
</dbReference>
<evidence type="ECO:0000313" key="9">
    <source>
        <dbReference type="EMBL" id="MSB50738.1"/>
    </source>
</evidence>
<keyword evidence="4 8" id="KW-1003">Cell membrane</keyword>
<evidence type="ECO:0000256" key="7">
    <source>
        <dbReference type="ARBA" id="ARBA00023136"/>
    </source>
</evidence>
<dbReference type="Proteomes" id="UP000429811">
    <property type="component" value="Unassembled WGS sequence"/>
</dbReference>
<reference evidence="9 10" key="1">
    <citation type="journal article" date="2019" name="Nat. Med.">
        <title>A library of human gut bacterial isolates paired with longitudinal multiomics data enables mechanistic microbiome research.</title>
        <authorList>
            <person name="Poyet M."/>
            <person name="Groussin M."/>
            <person name="Gibbons S.M."/>
            <person name="Avila-Pacheco J."/>
            <person name="Jiang X."/>
            <person name="Kearney S.M."/>
            <person name="Perrotta A.R."/>
            <person name="Berdy B."/>
            <person name="Zhao S."/>
            <person name="Lieberman T.D."/>
            <person name="Swanson P.K."/>
            <person name="Smith M."/>
            <person name="Roesemann S."/>
            <person name="Alexander J.E."/>
            <person name="Rich S.A."/>
            <person name="Livny J."/>
            <person name="Vlamakis H."/>
            <person name="Clish C."/>
            <person name="Bullock K."/>
            <person name="Deik A."/>
            <person name="Scott J."/>
            <person name="Pierce K.A."/>
            <person name="Xavier R.J."/>
            <person name="Alm E.J."/>
        </authorList>
    </citation>
    <scope>NUCLEOTIDE SEQUENCE [LARGE SCALE GENOMIC DNA]</scope>
    <source>
        <strain evidence="9 10">BIOML-A5</strain>
    </source>
</reference>
<evidence type="ECO:0000256" key="3">
    <source>
        <dbReference type="ARBA" id="ARBA00022448"/>
    </source>
</evidence>
<feature type="transmembrane region" description="Helical" evidence="8">
    <location>
        <begin position="141"/>
        <end position="160"/>
    </location>
</feature>
<keyword evidence="5 8" id="KW-0812">Transmembrane</keyword>
<keyword evidence="7 8" id="KW-0472">Membrane</keyword>
<evidence type="ECO:0000256" key="6">
    <source>
        <dbReference type="ARBA" id="ARBA00022989"/>
    </source>
</evidence>
<evidence type="ECO:0000256" key="8">
    <source>
        <dbReference type="RuleBase" id="RU363064"/>
    </source>
</evidence>
<name>A0A6I2RLR8_FLAPL</name>
<evidence type="ECO:0000256" key="1">
    <source>
        <dbReference type="ARBA" id="ARBA00004651"/>
    </source>
</evidence>
<evidence type="ECO:0000313" key="10">
    <source>
        <dbReference type="Proteomes" id="UP000429811"/>
    </source>
</evidence>
<feature type="transmembrane region" description="Helical" evidence="8">
    <location>
        <begin position="291"/>
        <end position="317"/>
    </location>
</feature>
<accession>A0A6I2RLR8</accession>
<dbReference type="NCBIfam" id="TIGR00835">
    <property type="entry name" value="agcS"/>
    <property type="match status" value="1"/>
</dbReference>
<dbReference type="InterPro" id="IPR001463">
    <property type="entry name" value="Na/Ala_symport"/>
</dbReference>
<gene>
    <name evidence="9" type="ORF">GKE90_18930</name>
</gene>
<feature type="transmembrane region" description="Helical" evidence="8">
    <location>
        <begin position="47"/>
        <end position="69"/>
    </location>
</feature>
<evidence type="ECO:0000256" key="5">
    <source>
        <dbReference type="ARBA" id="ARBA00022692"/>
    </source>
</evidence>
<evidence type="ECO:0000256" key="4">
    <source>
        <dbReference type="ARBA" id="ARBA00022475"/>
    </source>
</evidence>
<dbReference type="AlphaFoldDB" id="A0A6I2RLR8"/>
<keyword evidence="6 8" id="KW-1133">Transmembrane helix</keyword>
<dbReference type="PANTHER" id="PTHR30330">
    <property type="entry name" value="AGSS FAMILY TRANSPORTER, SODIUM-ALANINE"/>
    <property type="match status" value="1"/>
</dbReference>
<comment type="subcellular location">
    <subcellularLocation>
        <location evidence="1 8">Cell membrane</location>
        <topology evidence="1 8">Multi-pass membrane protein</topology>
    </subcellularLocation>
</comment>
<dbReference type="GO" id="GO:0005283">
    <property type="term" value="F:amino acid:sodium symporter activity"/>
    <property type="evidence" value="ECO:0007669"/>
    <property type="project" value="InterPro"/>
</dbReference>
<feature type="transmembrane region" description="Helical" evidence="8">
    <location>
        <begin position="436"/>
        <end position="463"/>
    </location>
</feature>
<feature type="transmembrane region" description="Helical" evidence="8">
    <location>
        <begin position="380"/>
        <end position="402"/>
    </location>
</feature>
<comment type="similarity">
    <text evidence="2 8">Belongs to the alanine or glycine:cation symporter (AGCS) (TC 2.A.25) family.</text>
</comment>